<organism evidence="3 4">
    <name type="scientific">Bibersteinia trehalosi</name>
    <name type="common">Pasteurella trehalosi</name>
    <dbReference type="NCBI Taxonomy" id="47735"/>
    <lineage>
        <taxon>Bacteria</taxon>
        <taxon>Pseudomonadati</taxon>
        <taxon>Pseudomonadota</taxon>
        <taxon>Gammaproteobacteria</taxon>
        <taxon>Pasteurellales</taxon>
        <taxon>Pasteurellaceae</taxon>
        <taxon>Bibersteinia</taxon>
    </lineage>
</organism>
<evidence type="ECO:0000256" key="1">
    <source>
        <dbReference type="SAM" id="Coils"/>
    </source>
</evidence>
<comment type="caution">
    <text evidence="3">The sequence shown here is derived from an EMBL/GenBank/DDBJ whole genome shotgun (WGS) entry which is preliminary data.</text>
</comment>
<gene>
    <name evidence="3" type="ORF">EIM44_04805</name>
</gene>
<sequence>MRIQNIIFVIFGVVLSLSVISALQYKAKAERSELALKQLQATYSESQKMLEQYQKKMSSLTKALNDATTQAEKRKQALQEVLNNEQNQKWRDGVVPSDVVRVFNERASQRENKVNLPSNNRMPNN</sequence>
<dbReference type="AlphaFoldDB" id="A0A3R8LEA6"/>
<dbReference type="RefSeq" id="WP_125134740.1">
    <property type="nucleotide sequence ID" value="NZ_RRUC01000015.1"/>
</dbReference>
<keyword evidence="1" id="KW-0175">Coiled coil</keyword>
<proteinExistence type="predicted"/>
<feature type="coiled-coil region" evidence="1">
    <location>
        <begin position="22"/>
        <end position="88"/>
    </location>
</feature>
<feature type="compositionally biased region" description="Polar residues" evidence="2">
    <location>
        <begin position="115"/>
        <end position="125"/>
    </location>
</feature>
<evidence type="ECO:0008006" key="5">
    <source>
        <dbReference type="Google" id="ProtNLM"/>
    </source>
</evidence>
<protein>
    <recommendedName>
        <fullName evidence="5">DUF2570 domain-containing protein</fullName>
    </recommendedName>
</protein>
<dbReference type="EMBL" id="RRUC01000015">
    <property type="protein sequence ID" value="RRN04760.1"/>
    <property type="molecule type" value="Genomic_DNA"/>
</dbReference>
<evidence type="ECO:0000313" key="3">
    <source>
        <dbReference type="EMBL" id="RRN04760.1"/>
    </source>
</evidence>
<feature type="region of interest" description="Disordered" evidence="2">
    <location>
        <begin position="106"/>
        <end position="125"/>
    </location>
</feature>
<accession>A0A3R8LEA6</accession>
<name>A0A3R8LEA6_BIBTR</name>
<evidence type="ECO:0000256" key="2">
    <source>
        <dbReference type="SAM" id="MobiDB-lite"/>
    </source>
</evidence>
<reference evidence="3 4" key="1">
    <citation type="submission" date="2018-11" db="EMBL/GenBank/DDBJ databases">
        <title>Whole genome sequence of Bibersteinia trehalosi strain OADDL-BT1 an multidrug resistant pathogen isolate.</title>
        <authorList>
            <person name="Couger M."/>
            <person name="Ramachandran A."/>
        </authorList>
    </citation>
    <scope>NUCLEOTIDE SEQUENCE [LARGE SCALE GENOMIC DNA]</scope>
    <source>
        <strain evidence="3 4">OADDL-BT1</strain>
    </source>
</reference>
<dbReference type="Proteomes" id="UP000276010">
    <property type="component" value="Unassembled WGS sequence"/>
</dbReference>
<evidence type="ECO:0000313" key="4">
    <source>
        <dbReference type="Proteomes" id="UP000276010"/>
    </source>
</evidence>